<feature type="region of interest" description="Disordered" evidence="2">
    <location>
        <begin position="52"/>
        <end position="101"/>
    </location>
</feature>
<evidence type="ECO:0000259" key="4">
    <source>
        <dbReference type="SMART" id="SM00854"/>
    </source>
</evidence>
<gene>
    <name evidence="5" type="ORF">FOB82_08995</name>
</gene>
<comment type="similarity">
    <text evidence="1">Belongs to the CapA family.</text>
</comment>
<dbReference type="CDD" id="cd07381">
    <property type="entry name" value="MPP_CapA"/>
    <property type="match status" value="1"/>
</dbReference>
<sequence>MSRGRPARRTTMAAQHRRPTLIALLIGILVGAAAMAGVGYGLGYVGEGSRTDPNAAADGSPDSGAGSDDADHDSAGTGGEGEGAADGTSSSNPPDPNRLTVTISGDLLWHEEVWASGDNGDGTWDFTDMFADVKPMIEAADFAVCHQETVFAPPEGPYLGYPGFQSPPQVIDAIKDTGWDMCTTASNHSVDAGTAGLIRTLDTFDAAGVLHSGAARSPEEMDQPRIFTASNGARIAVVTGTYGTNGIPVEHPWLVGGLDPDELLGKAAAARAAGADIVMVAMHAGEEAVVEPTQQQVELAQILTASPDVDVVYGHHIHAVQPIEQVNGKWVIYGLGNMVAHQSAETVLSYEGITAELEFRRGDDGRWGVGEVSYVPTVVTPYQAFPVRVAPVSTLMGRAGDGAEGDTERARLDAALERTRGAIFSRGLDPQLIREK</sequence>
<dbReference type="PANTHER" id="PTHR33393:SF13">
    <property type="entry name" value="PGA BIOSYNTHESIS PROTEIN CAPA"/>
    <property type="match status" value="1"/>
</dbReference>
<organism evidence="5 6">
    <name type="scientific">Corynebacterium xerosis</name>
    <dbReference type="NCBI Taxonomy" id="1725"/>
    <lineage>
        <taxon>Bacteria</taxon>
        <taxon>Bacillati</taxon>
        <taxon>Actinomycetota</taxon>
        <taxon>Actinomycetes</taxon>
        <taxon>Mycobacteriales</taxon>
        <taxon>Corynebacteriaceae</taxon>
        <taxon>Corynebacterium</taxon>
    </lineage>
</organism>
<feature type="transmembrane region" description="Helical" evidence="3">
    <location>
        <begin position="21"/>
        <end position="42"/>
    </location>
</feature>
<evidence type="ECO:0000313" key="5">
    <source>
        <dbReference type="EMBL" id="QGS35060.1"/>
    </source>
</evidence>
<name>A0A6B8TUE2_9CORY</name>
<accession>A0A6B8TUE2</accession>
<reference evidence="5 6" key="1">
    <citation type="submission" date="2019-11" db="EMBL/GenBank/DDBJ databases">
        <title>FDA dAtabase for Regulatory Grade micrObial Sequences (FDA-ARGOS): Supporting development and validation of Infectious Disease Dx tests.</title>
        <authorList>
            <person name="Kerrigan L."/>
            <person name="Long C."/>
            <person name="Tallon L."/>
            <person name="Sadzewicz L."/>
            <person name="Vavikolanu K."/>
            <person name="Mehta A."/>
            <person name="Aluvathingal J."/>
            <person name="Nadendla S."/>
            <person name="Yan Y."/>
            <person name="Sichtig H."/>
        </authorList>
    </citation>
    <scope>NUCLEOTIDE SEQUENCE [LARGE SCALE GENOMIC DNA]</scope>
    <source>
        <strain evidence="5 6">FDAARGOS_674</strain>
    </source>
</reference>
<evidence type="ECO:0000256" key="3">
    <source>
        <dbReference type="SAM" id="Phobius"/>
    </source>
</evidence>
<dbReference type="InterPro" id="IPR052169">
    <property type="entry name" value="CW_Biosynth-Accessory"/>
</dbReference>
<dbReference type="KEGG" id="cxe:FOB82_08995"/>
<feature type="compositionally biased region" description="Low complexity" evidence="2">
    <location>
        <begin position="55"/>
        <end position="67"/>
    </location>
</feature>
<dbReference type="SUPFAM" id="SSF56300">
    <property type="entry name" value="Metallo-dependent phosphatases"/>
    <property type="match status" value="1"/>
</dbReference>
<keyword evidence="3" id="KW-0812">Transmembrane</keyword>
<protein>
    <submittedName>
        <fullName evidence="5">CapA family protein</fullName>
    </submittedName>
</protein>
<dbReference type="EMBL" id="CP046322">
    <property type="protein sequence ID" value="QGS35060.1"/>
    <property type="molecule type" value="Genomic_DNA"/>
</dbReference>
<evidence type="ECO:0000256" key="1">
    <source>
        <dbReference type="ARBA" id="ARBA00005662"/>
    </source>
</evidence>
<dbReference type="Gene3D" id="3.60.21.10">
    <property type="match status" value="1"/>
</dbReference>
<feature type="domain" description="Capsule synthesis protein CapA" evidence="4">
    <location>
        <begin position="100"/>
        <end position="342"/>
    </location>
</feature>
<dbReference type="PANTHER" id="PTHR33393">
    <property type="entry name" value="POLYGLUTAMINE SYNTHESIS ACCESSORY PROTEIN RV0574C-RELATED"/>
    <property type="match status" value="1"/>
</dbReference>
<dbReference type="InterPro" id="IPR029052">
    <property type="entry name" value="Metallo-depent_PP-like"/>
</dbReference>
<evidence type="ECO:0000313" key="6">
    <source>
        <dbReference type="Proteomes" id="UP000426857"/>
    </source>
</evidence>
<dbReference type="SMART" id="SM00854">
    <property type="entry name" value="PGA_cap"/>
    <property type="match status" value="1"/>
</dbReference>
<dbReference type="AlphaFoldDB" id="A0A6B8TUE2"/>
<evidence type="ECO:0000256" key="2">
    <source>
        <dbReference type="SAM" id="MobiDB-lite"/>
    </source>
</evidence>
<keyword evidence="3" id="KW-0472">Membrane</keyword>
<proteinExistence type="inferred from homology"/>
<keyword evidence="3" id="KW-1133">Transmembrane helix</keyword>
<dbReference type="InterPro" id="IPR019079">
    <property type="entry name" value="Capsule_synth_CapA"/>
</dbReference>
<dbReference type="Pfam" id="PF09587">
    <property type="entry name" value="PGA_cap"/>
    <property type="match status" value="1"/>
</dbReference>
<dbReference type="Proteomes" id="UP000426857">
    <property type="component" value="Chromosome"/>
</dbReference>